<evidence type="ECO:0000313" key="1">
    <source>
        <dbReference type="EMBL" id="RKT45760.1"/>
    </source>
</evidence>
<gene>
    <name evidence="1" type="ORF">BDD21_3234</name>
</gene>
<organism evidence="1 2">
    <name type="scientific">Thiocapsa rosea</name>
    <dbReference type="NCBI Taxonomy" id="69360"/>
    <lineage>
        <taxon>Bacteria</taxon>
        <taxon>Pseudomonadati</taxon>
        <taxon>Pseudomonadota</taxon>
        <taxon>Gammaproteobacteria</taxon>
        <taxon>Chromatiales</taxon>
        <taxon>Chromatiaceae</taxon>
        <taxon>Thiocapsa</taxon>
    </lineage>
</organism>
<sequence>MTLADADQQLLRDLCEQHGVSLGKVLKLKSDRNVFSICVNNAIRGRSFHLGACPTYVPDWVPRACIGKNETSSGA</sequence>
<protein>
    <submittedName>
        <fullName evidence="1">Uncharacterized protein</fullName>
    </submittedName>
</protein>
<dbReference type="RefSeq" id="WP_120797967.1">
    <property type="nucleotide sequence ID" value="NZ_RBXL01000001.1"/>
</dbReference>
<name>A0A495VAJ0_9GAMM</name>
<proteinExistence type="predicted"/>
<dbReference type="Proteomes" id="UP000274556">
    <property type="component" value="Unassembled WGS sequence"/>
</dbReference>
<accession>A0A495VAJ0</accession>
<keyword evidence="2" id="KW-1185">Reference proteome</keyword>
<reference evidence="1 2" key="1">
    <citation type="submission" date="2018-10" db="EMBL/GenBank/DDBJ databases">
        <title>Genomic Encyclopedia of Archaeal and Bacterial Type Strains, Phase II (KMG-II): from individual species to whole genera.</title>
        <authorList>
            <person name="Goeker M."/>
        </authorList>
    </citation>
    <scope>NUCLEOTIDE SEQUENCE [LARGE SCALE GENOMIC DNA]</scope>
    <source>
        <strain evidence="1 2">DSM 235</strain>
    </source>
</reference>
<comment type="caution">
    <text evidence="1">The sequence shown here is derived from an EMBL/GenBank/DDBJ whole genome shotgun (WGS) entry which is preliminary data.</text>
</comment>
<dbReference type="AlphaFoldDB" id="A0A495VAJ0"/>
<dbReference type="EMBL" id="RBXL01000001">
    <property type="protein sequence ID" value="RKT45760.1"/>
    <property type="molecule type" value="Genomic_DNA"/>
</dbReference>
<evidence type="ECO:0000313" key="2">
    <source>
        <dbReference type="Proteomes" id="UP000274556"/>
    </source>
</evidence>